<reference evidence="1" key="1">
    <citation type="submission" date="2021-04" db="EMBL/GenBank/DDBJ databases">
        <authorList>
            <person name="Pira H."/>
            <person name="Risdian C."/>
            <person name="Wink J."/>
        </authorList>
    </citation>
    <scope>NUCLEOTIDE SEQUENCE</scope>
    <source>
        <strain evidence="1">WH158</strain>
    </source>
</reference>
<proteinExistence type="predicted"/>
<evidence type="ECO:0000313" key="2">
    <source>
        <dbReference type="Proteomes" id="UP001138681"/>
    </source>
</evidence>
<dbReference type="EMBL" id="JAGSPC010000001">
    <property type="protein sequence ID" value="MBV7259860.1"/>
    <property type="molecule type" value="Genomic_DNA"/>
</dbReference>
<protein>
    <submittedName>
        <fullName evidence="1">AHH domain-containing protein</fullName>
    </submittedName>
</protein>
<sequence length="183" mass="20500">MKAATGGLSSRFSSLRCGSNRRSVSFRSVNRSHSAGYDPELQRHHLLPLQLLSKPCFGSMFAVIGRSSVGFDDFRFNGLLLPASEAATLRTGMPLHRGPHRSYNELVCERVGSIEAHWKSAIAANAEDAIDDVLMRLRLLQTALRRRLLQERRRFILNRKDPLGTGFDFAELDAMAESLWEAT</sequence>
<comment type="caution">
    <text evidence="1">The sequence shown here is derived from an EMBL/GenBank/DDBJ whole genome shotgun (WGS) entry which is preliminary data.</text>
</comment>
<dbReference type="AlphaFoldDB" id="A0A9X1F416"/>
<dbReference type="Pfam" id="PF14412">
    <property type="entry name" value="AHH"/>
    <property type="match status" value="1"/>
</dbReference>
<keyword evidence="2" id="KW-1185">Reference proteome</keyword>
<organism evidence="1 2">
    <name type="scientific">Erythrobacter crassostreae</name>
    <dbReference type="NCBI Taxonomy" id="2828328"/>
    <lineage>
        <taxon>Bacteria</taxon>
        <taxon>Pseudomonadati</taxon>
        <taxon>Pseudomonadota</taxon>
        <taxon>Alphaproteobacteria</taxon>
        <taxon>Sphingomonadales</taxon>
        <taxon>Erythrobacteraceae</taxon>
        <taxon>Erythrobacter/Porphyrobacter group</taxon>
        <taxon>Erythrobacter</taxon>
    </lineage>
</organism>
<dbReference type="RefSeq" id="WP_218405043.1">
    <property type="nucleotide sequence ID" value="NZ_JAGSPC010000001.1"/>
</dbReference>
<dbReference type="InterPro" id="IPR032871">
    <property type="entry name" value="AHH_dom_containing"/>
</dbReference>
<gene>
    <name evidence="1" type="ORF">KCG46_09810</name>
</gene>
<accession>A0A9X1F416</accession>
<evidence type="ECO:0000313" key="1">
    <source>
        <dbReference type="EMBL" id="MBV7259860.1"/>
    </source>
</evidence>
<dbReference type="Proteomes" id="UP001138681">
    <property type="component" value="Unassembled WGS sequence"/>
</dbReference>
<name>A0A9X1F416_9SPHN</name>